<dbReference type="EMBL" id="ODYU01006639">
    <property type="protein sequence ID" value="SOQ48661.1"/>
    <property type="molecule type" value="Genomic_DNA"/>
</dbReference>
<protein>
    <submittedName>
        <fullName evidence="1">SFRICE_036616</fullName>
    </submittedName>
</protein>
<gene>
    <name evidence="1" type="ORF">SFRICE_036616</name>
</gene>
<name>A0A2H1W6E6_SPOFR</name>
<organism evidence="1">
    <name type="scientific">Spodoptera frugiperda</name>
    <name type="common">Fall armyworm</name>
    <dbReference type="NCBI Taxonomy" id="7108"/>
    <lineage>
        <taxon>Eukaryota</taxon>
        <taxon>Metazoa</taxon>
        <taxon>Ecdysozoa</taxon>
        <taxon>Arthropoda</taxon>
        <taxon>Hexapoda</taxon>
        <taxon>Insecta</taxon>
        <taxon>Pterygota</taxon>
        <taxon>Neoptera</taxon>
        <taxon>Endopterygota</taxon>
        <taxon>Lepidoptera</taxon>
        <taxon>Glossata</taxon>
        <taxon>Ditrysia</taxon>
        <taxon>Noctuoidea</taxon>
        <taxon>Noctuidae</taxon>
        <taxon>Amphipyrinae</taxon>
        <taxon>Spodoptera</taxon>
    </lineage>
</organism>
<accession>A0A2H1W6E6</accession>
<dbReference type="AlphaFoldDB" id="A0A2H1W6E6"/>
<reference evidence="1" key="1">
    <citation type="submission" date="2016-07" db="EMBL/GenBank/DDBJ databases">
        <authorList>
            <person name="Bretaudeau A."/>
        </authorList>
    </citation>
    <scope>NUCLEOTIDE SEQUENCE</scope>
    <source>
        <strain evidence="1">Rice</strain>
        <tissue evidence="1">Whole body</tissue>
    </source>
</reference>
<proteinExistence type="predicted"/>
<evidence type="ECO:0000313" key="1">
    <source>
        <dbReference type="EMBL" id="SOQ48661.1"/>
    </source>
</evidence>
<sequence length="143" mass="15619">MIDINHHAFSIRVGYSKLIITNNNNGGKKITLKLFALSQLLCKCGRAMLRHEWAGSTGVIPRPHRKPTKFSCVVSAFTNIHHVCVHIHMSPRPETTINGSHKELLRNESATCCVAAGCPATSLSLTSALVSSRCFPPPFVSEV</sequence>